<sequence length="284" mass="32739">MARMQVPKIIKQYYWWLPCCIYSADANAWGLMTHLYFAQSLLWAMPLLDPKLQTAIKKFPDLVMAGACIPDLALVSQPFNNTHAWKSAHQLLDVAKSDEEMAIAIGYASHLYIDVIAHHHFVPAHEAMWFKSTMFTHITSEWAMDAYLMPLIKTSPHQLLSEHHFAITRFVSTHFNCAEDITSAAIKRLALGDALLRRMRIPQLIHRFARVLDRGLGQNFVYYISKTQLALADIGKVLDGNQPVFDAELKNISMEQLEQWREQCLNHLQHMHPQPVQYFTHPKH</sequence>
<gene>
    <name evidence="2" type="ORF">C3Y98_09695</name>
</gene>
<protein>
    <recommendedName>
        <fullName evidence="1">Phospholipase C/D domain-containing protein</fullName>
    </recommendedName>
</protein>
<dbReference type="OrthoDB" id="8535324at2"/>
<comment type="caution">
    <text evidence="2">The sequence shown here is derived from an EMBL/GenBank/DDBJ whole genome shotgun (WGS) entry which is preliminary data.</text>
</comment>
<dbReference type="Proteomes" id="UP000297706">
    <property type="component" value="Unassembled WGS sequence"/>
</dbReference>
<evidence type="ECO:0000313" key="3">
    <source>
        <dbReference type="Proteomes" id="UP000297706"/>
    </source>
</evidence>
<evidence type="ECO:0000259" key="1">
    <source>
        <dbReference type="Pfam" id="PF00882"/>
    </source>
</evidence>
<feature type="domain" description="Phospholipase C/D" evidence="1">
    <location>
        <begin position="33"/>
        <end position="165"/>
    </location>
</feature>
<name>A0A4Y9VP78_9PROT</name>
<reference evidence="2 3" key="1">
    <citation type="submission" date="2018-02" db="EMBL/GenBank/DDBJ databases">
        <title>A novel lanthanide dependent methylotroph, Methylotenera sp. La3113.</title>
        <authorList>
            <person name="Lv H."/>
            <person name="Tani A."/>
        </authorList>
    </citation>
    <scope>NUCLEOTIDE SEQUENCE [LARGE SCALE GENOMIC DNA]</scope>
    <source>
        <strain evidence="2 3">La3113</strain>
    </source>
</reference>
<accession>A0A4Y9VP78</accession>
<organism evidence="2 3">
    <name type="scientific">Methylotenera oryzisoli</name>
    <dbReference type="NCBI Taxonomy" id="2080758"/>
    <lineage>
        <taxon>Bacteria</taxon>
        <taxon>Pseudomonadati</taxon>
        <taxon>Pseudomonadota</taxon>
        <taxon>Betaproteobacteria</taxon>
        <taxon>Nitrosomonadales</taxon>
        <taxon>Methylophilaceae</taxon>
        <taxon>Methylotenera</taxon>
    </lineage>
</organism>
<dbReference type="AlphaFoldDB" id="A0A4Y9VP78"/>
<proteinExistence type="predicted"/>
<dbReference type="InterPro" id="IPR029002">
    <property type="entry name" value="PLPC/GPLD1"/>
</dbReference>
<dbReference type="Pfam" id="PF00882">
    <property type="entry name" value="Zn_dep_PLPC"/>
    <property type="match status" value="1"/>
</dbReference>
<dbReference type="EMBL" id="PQVH01000012">
    <property type="protein sequence ID" value="TFW70583.1"/>
    <property type="molecule type" value="Genomic_DNA"/>
</dbReference>
<keyword evidence="3" id="KW-1185">Reference proteome</keyword>
<evidence type="ECO:0000313" key="2">
    <source>
        <dbReference type="EMBL" id="TFW70583.1"/>
    </source>
</evidence>